<dbReference type="InterPro" id="IPR007527">
    <property type="entry name" value="Znf_SWIM"/>
</dbReference>
<dbReference type="EMBL" id="FMYP01000079">
    <property type="protein sequence ID" value="SDD07073.1"/>
    <property type="molecule type" value="Genomic_DNA"/>
</dbReference>
<keyword evidence="1" id="KW-0863">Zinc-finger</keyword>
<evidence type="ECO:0000259" key="2">
    <source>
        <dbReference type="PROSITE" id="PS50966"/>
    </source>
</evidence>
<dbReference type="GO" id="GO:0008270">
    <property type="term" value="F:zinc ion binding"/>
    <property type="evidence" value="ECO:0007669"/>
    <property type="project" value="UniProtKB-KW"/>
</dbReference>
<keyword evidence="1" id="KW-0479">Metal-binding</keyword>
<gene>
    <name evidence="3" type="ORF">SAMN05216323_10792</name>
</gene>
<keyword evidence="4" id="KW-1185">Reference proteome</keyword>
<evidence type="ECO:0000313" key="4">
    <source>
        <dbReference type="Proteomes" id="UP000199452"/>
    </source>
</evidence>
<sequence length="566" mass="65153">MEFPLNQFEQYIDETILKRGLSYFKKGYVHEPEEISPGEYEAIVEGSDDYTVQLTLNNGIVTESVCDCPYDMGPVCKHVVAVIFYLQQNDLDLKTITKASSKGKVAKTAKPKTIADQVNELLEKATHEELKQFIREKATGNAPLRNLFLSSFAQHNSDESRELYVKQIKSILKTAADRDGFIDWSASTAVGNAIDNLLASAQKQLDNHNYKSAFLICTAVMEQMVVAMEYADDSNGDIGGSIDGAYEMLYKLAQQNPSEDLRKLIIEYCFVAFDKNIFADWDWHIGVLRITSLLLKTEEEIERIFSQIENAKLADYNKEEAQHIKYDILLRTKGENAAENYLEQNITNSNLRREAIQKALNNKNYDKAISFAKDGVSYDSNDKPGLVSEWYDWLLKIVQAQNDSEKIIEYARFLFIDNFRNEQDYYKILKKQVSPAKWNAFLEEILQDISAKKYGPDTRLMASIFIKEEWWDRLLELVKKSPDLNTIDHYGKYLSENFANEIAELYANAVVKYMQNSMGRDHYQNACRYIRKIIKLGARDKANEIIAHLRAEYPKRKALMEELNKV</sequence>
<name>A0A1G6RRP9_9BACT</name>
<dbReference type="AlphaFoldDB" id="A0A1G6RRP9"/>
<organism evidence="3 4">
    <name type="scientific">Williamwhitmania taraxaci</name>
    <dbReference type="NCBI Taxonomy" id="1640674"/>
    <lineage>
        <taxon>Bacteria</taxon>
        <taxon>Pseudomonadati</taxon>
        <taxon>Bacteroidota</taxon>
        <taxon>Bacteroidia</taxon>
        <taxon>Bacteroidales</taxon>
        <taxon>Williamwhitmaniaceae</taxon>
        <taxon>Williamwhitmania</taxon>
    </lineage>
</organism>
<dbReference type="PROSITE" id="PS50966">
    <property type="entry name" value="ZF_SWIM"/>
    <property type="match status" value="1"/>
</dbReference>
<dbReference type="Proteomes" id="UP000199452">
    <property type="component" value="Unassembled WGS sequence"/>
</dbReference>
<accession>A0A1G6RRP9</accession>
<proteinExistence type="predicted"/>
<feature type="domain" description="SWIM-type" evidence="2">
    <location>
        <begin position="50"/>
        <end position="87"/>
    </location>
</feature>
<evidence type="ECO:0000313" key="3">
    <source>
        <dbReference type="EMBL" id="SDD07073.1"/>
    </source>
</evidence>
<keyword evidence="1" id="KW-0862">Zinc</keyword>
<dbReference type="OrthoDB" id="9760715at2"/>
<dbReference type="RefSeq" id="WP_092440543.1">
    <property type="nucleotide sequence ID" value="NZ_FMYP01000079.1"/>
</dbReference>
<dbReference type="Pfam" id="PF04434">
    <property type="entry name" value="SWIM"/>
    <property type="match status" value="1"/>
</dbReference>
<protein>
    <recommendedName>
        <fullName evidence="2">SWIM-type domain-containing protein</fullName>
    </recommendedName>
</protein>
<dbReference type="STRING" id="1640674.SAMN05216323_10792"/>
<evidence type="ECO:0000256" key="1">
    <source>
        <dbReference type="PROSITE-ProRule" id="PRU00325"/>
    </source>
</evidence>
<reference evidence="3 4" key="1">
    <citation type="submission" date="2016-09" db="EMBL/GenBank/DDBJ databases">
        <authorList>
            <person name="Capua I."/>
            <person name="De Benedictis P."/>
            <person name="Joannis T."/>
            <person name="Lombin L.H."/>
            <person name="Cattoli G."/>
        </authorList>
    </citation>
    <scope>NUCLEOTIDE SEQUENCE [LARGE SCALE GENOMIC DNA]</scope>
    <source>
        <strain evidence="3 4">A7P-90m</strain>
    </source>
</reference>